<keyword evidence="3" id="KW-0540">Nuclease</keyword>
<feature type="region of interest" description="Disordered" evidence="1">
    <location>
        <begin position="71"/>
        <end position="110"/>
    </location>
</feature>
<evidence type="ECO:0000259" key="2">
    <source>
        <dbReference type="SMART" id="SM00507"/>
    </source>
</evidence>
<feature type="domain" description="HNH nuclease" evidence="2">
    <location>
        <begin position="42"/>
        <end position="96"/>
    </location>
</feature>
<dbReference type="GO" id="GO:0004519">
    <property type="term" value="F:endonuclease activity"/>
    <property type="evidence" value="ECO:0007669"/>
    <property type="project" value="UniProtKB-KW"/>
</dbReference>
<reference evidence="3" key="2">
    <citation type="submission" date="2020-07" db="EMBL/GenBank/DDBJ databases">
        <authorList>
            <person name="Lood C."/>
            <person name="Girard L."/>
        </authorList>
    </citation>
    <scope>NUCLEOTIDE SEQUENCE</scope>
    <source>
        <strain evidence="3">BW13M1</strain>
    </source>
</reference>
<dbReference type="InterPro" id="IPR002711">
    <property type="entry name" value="HNH"/>
</dbReference>
<protein>
    <submittedName>
        <fullName evidence="3">HNH endonuclease</fullName>
    </submittedName>
</protein>
<dbReference type="CDD" id="cd00085">
    <property type="entry name" value="HNHc"/>
    <property type="match status" value="1"/>
</dbReference>
<evidence type="ECO:0000256" key="1">
    <source>
        <dbReference type="SAM" id="MobiDB-lite"/>
    </source>
</evidence>
<dbReference type="InterPro" id="IPR003615">
    <property type="entry name" value="HNH_nuc"/>
</dbReference>
<organism evidence="3">
    <name type="scientific">Pseudomonas peradeniyensis</name>
    <dbReference type="NCBI Taxonomy" id="2745488"/>
    <lineage>
        <taxon>Bacteria</taxon>
        <taxon>Pseudomonadati</taxon>
        <taxon>Pseudomonadota</taxon>
        <taxon>Gammaproteobacteria</taxon>
        <taxon>Pseudomonadales</taxon>
        <taxon>Pseudomonadaceae</taxon>
        <taxon>Pseudomonas</taxon>
    </lineage>
</organism>
<reference evidence="3" key="1">
    <citation type="journal article" date="2020" name="Microorganisms">
        <title>Reliable Identification of Environmental Pseudomonas Isolates Using the rpoD Gene.</title>
        <authorList>
            <consortium name="The Broad Institute Genome Sequencing Platform"/>
            <person name="Girard L."/>
            <person name="Lood C."/>
            <person name="Rokni-Zadeh H."/>
            <person name="van Noort V."/>
            <person name="Lavigne R."/>
            <person name="De Mot R."/>
        </authorList>
    </citation>
    <scope>NUCLEOTIDE SEQUENCE</scope>
    <source>
        <strain evidence="3">BW13M1</strain>
    </source>
</reference>
<gene>
    <name evidence="3" type="ORF">HU751_13940</name>
</gene>
<dbReference type="Pfam" id="PF01844">
    <property type="entry name" value="HNH"/>
    <property type="match status" value="1"/>
</dbReference>
<dbReference type="EMBL" id="JABWRJ010000016">
    <property type="protein sequence ID" value="MBC3446880.1"/>
    <property type="molecule type" value="Genomic_DNA"/>
</dbReference>
<comment type="caution">
    <text evidence="3">The sequence shown here is derived from an EMBL/GenBank/DDBJ whole genome shotgun (WGS) entry which is preliminary data.</text>
</comment>
<accession>A0A923G9P6</accession>
<dbReference type="GO" id="GO:0003676">
    <property type="term" value="F:nucleic acid binding"/>
    <property type="evidence" value="ECO:0007669"/>
    <property type="project" value="InterPro"/>
</dbReference>
<sequence>MCPVKTNSEHGYCEVHASLAIGWNNPERGTAEQRGYGWEWRKLAQAILKRDRYLCQCENCGGKHLPASEVDHVMPKSLGGTNDPGNLRAINHDCHKAKTEREARRARRRS</sequence>
<dbReference type="Gene3D" id="1.10.30.50">
    <property type="match status" value="1"/>
</dbReference>
<dbReference type="SMART" id="SM00507">
    <property type="entry name" value="HNHc"/>
    <property type="match status" value="1"/>
</dbReference>
<keyword evidence="3" id="KW-0255">Endonuclease</keyword>
<proteinExistence type="predicted"/>
<dbReference type="AlphaFoldDB" id="A0A923G9P6"/>
<evidence type="ECO:0000313" key="3">
    <source>
        <dbReference type="EMBL" id="MBC3446880.1"/>
    </source>
</evidence>
<name>A0A923G9P6_9PSED</name>
<keyword evidence="3" id="KW-0378">Hydrolase</keyword>
<feature type="compositionally biased region" description="Basic and acidic residues" evidence="1">
    <location>
        <begin position="90"/>
        <end position="103"/>
    </location>
</feature>
<dbReference type="GO" id="GO:0008270">
    <property type="term" value="F:zinc ion binding"/>
    <property type="evidence" value="ECO:0007669"/>
    <property type="project" value="InterPro"/>
</dbReference>